<accession>A0ACC0EQS4</accession>
<keyword evidence="2" id="KW-1185">Reference proteome</keyword>
<evidence type="ECO:0000313" key="2">
    <source>
        <dbReference type="Proteomes" id="UP001060170"/>
    </source>
</evidence>
<proteinExistence type="predicted"/>
<dbReference type="Proteomes" id="UP001060170">
    <property type="component" value="Chromosome 3"/>
</dbReference>
<gene>
    <name evidence="1" type="ORF">MJO28_002560</name>
</gene>
<sequence>MSTRSTNNPIYPLTDPERIIRAANAEKRRLTQLAGTLNPANSITFPTPSNSVDPMSSDPTNPTNPSASADSTTKQPTVPISDMTTEDMLRAVLQVQHASTLQTASRMERLEDALLELSLKPEPVDRPLALAPGRIDLQRFKTSDGPMYNGPFQSVEPFITWVNGVQIFFATKAVSHPEDKIRVVGCLIREPNTLTFYANDVENLVTKTWIEFKKALFDFALPPLWRTEIRTQIRYMKMLDTERFIAYSTRARSLQNMANFDATPGTAVDDFALAESVYLGSSVELQNLITNHQLLLASPFTYSAFEFRVTGFHEGLRKLRAVRVRPAASHSPSASPSTARPPGEDVIWRIRSYLDSQGKCHFCKKTCGSVPGSCPGPIDRKWQIIPDSFVAPPKPANYKPPMPRGSTQHSAGRSTQPPAGRPSNRSASVAGISDDTSAPSMDRASIQALEALDEELRLTAEAEYVPGPITPRLLIDFLVQGTRLRALIDSGSEINLISEQAALRAHLHRYLLPKPTAVRLALDDTNFSPIILRHFTVAPLADPDSPHLFDKVPLRIGPISGTHDLILGTPFLAQFCLSISISDQSLACTDSNLVLYDYRRSTAINHDQPCISSVSTAPPESPPYPCEKMEQSILEEFKDLFPLDIPAVSDIAEQEGLFVDGSFPTKLQNESSRVRHKIILTNPDAIVNSRQYPYPAKHLVAWRTLLDQHIAAGRIQRSTSQYASPSLIIPKKDSTALPRWVCDYRALNELTVKDRSPLPNVDELVRLVALGKVFSILDQTNAFFQTRMREADIPLTAVKTPWGLFEWVVMPMGLTNAPATHQARLEEALGELINDICVVYLDDIVVFSASFAEHETHVRRVLDRLRAANLFCSPKKTKLFRHKIKFLGHWISADGINPDESKVSQILDWPSPRSPKGVKKFLGTVQWMKKFIYGLQKYVGTLTPLTSSKLLPKDFKWGEAEEAAFNNIKRIMTSLPCLKNVDYESSDPLWLFTDASGSGLGAALFQGKDWKGASPIAYESHLMTAAEKNYPVHEQELLAVIHALQKWKMLLLGMKINVMSDHHSLTYLMKQRTLSRRQARWTELLADFDLNFEYIKGEDNTVADALSRKHIPDDPPSIDSSSVACIAALAELGTELSDTLKARIKTGYAQDPFCSSLRSVMPLRDDCREVDGLLLVDNRLVIPTDHLLRRELINEAHMRLGHLGYLKTLQELRRDFFWPHMAKDTATTLHSCATCQRTKAPTTAPTGKMLTPPIPCIPLQDLAIDFVGPLRSTTHFDMLLTVTCRLSGFTRLIPVLQKDTAEKTAGRFFNGWLACFGAPLTIISDRDKTWTSHFWKALMAKLNTSFHMTSAFHPQANGRSERTNKTVGQILRTFTAKRQSRWLESLPAVEFAINSAVNVATGRSPFELVYGRKPRLFPSLSGLADTPPSLDAWLRIREGAWAEARDNLWTSRVKQAIHHNRHCRDQPPLSPGCWVLLDSSDWRGRHQSGTDKLKERYEGPYQVLHVFNHGQSVELKLPEGDRRHPVLHVSKMKLFHAPEELALQQESGMLAFSSDEYDPPDRIAQYDDWIDHRYRQDYHVDQRAIARAPVSVDPRYLGSITPPMDHHTFERTSFQVDSGSSFQVDRGYIETNGSPMDRHSIGYTSTIGDQRPINTNVPVIDRQSSTTTSFSATLTQTTPPTHDDAYEDHMPSLPASPWNEPSSESPPPPVNPTPVKRGKKKGKRSTSAIDHPPGDRLIHVEYLIHTPVKKTQPPGGTRMAHKRKIAGVITEEAYDKIPSKAGRNKVTWDTNNDSLDMFNYAVIAALRRDDVAVFADHVALYDEMKQVTWHASIPHGGDFAAKNKANINTQELFTNFLAKCDLAGENKCLIFLEQDDPKSVAWVAAAIAGLEKTQAKKSKYGPADEIEDEVDWAPSAGALSQANVMKIVATLRATHPPRPRLTGKHECGALVNPRNDSEFVLLTTDRLILWAQAMTVNPEVTAQVPPVSPAFDWETRSTTETRAPNVSPESNTITQAAPATAMGQPMPNGLTPWNVSPNHFQQPPGAAIYPHTPQPMGYPAPFMFNSFPPHYYGHPPPQMGGHFAYPPSQMSPGQLGGHRYALPHAPMYPAGAASPQLAQGSSASQAAGIPDRSSPAVSEEGVDLGQYLKFAHVDPTVDQVREALDTLGITHYSAFKDFSATELEEAGFKKAHARSLTTYIGRFERRLKKNRANDNGA</sequence>
<reference evidence="2" key="2">
    <citation type="journal article" date="2018" name="Mol. Plant Microbe Interact.">
        <title>Genome sequence resources for the wheat stripe rust pathogen (Puccinia striiformis f. sp. tritici) and the barley stripe rust pathogen (Puccinia striiformis f. sp. hordei).</title>
        <authorList>
            <person name="Xia C."/>
            <person name="Wang M."/>
            <person name="Yin C."/>
            <person name="Cornejo O.E."/>
            <person name="Hulbert S.H."/>
            <person name="Chen X."/>
        </authorList>
    </citation>
    <scope>NUCLEOTIDE SEQUENCE [LARGE SCALE GENOMIC DNA]</scope>
    <source>
        <strain evidence="2">93-210</strain>
    </source>
</reference>
<reference evidence="1 2" key="3">
    <citation type="journal article" date="2022" name="Microbiol. Spectr.">
        <title>Folding features and dynamics of 3D genome architecture in plant fungal pathogens.</title>
        <authorList>
            <person name="Xia C."/>
        </authorList>
    </citation>
    <scope>NUCLEOTIDE SEQUENCE [LARGE SCALE GENOMIC DNA]</scope>
    <source>
        <strain evidence="1 2">93-210</strain>
    </source>
</reference>
<organism evidence="1 2">
    <name type="scientific">Puccinia striiformis f. sp. tritici</name>
    <dbReference type="NCBI Taxonomy" id="168172"/>
    <lineage>
        <taxon>Eukaryota</taxon>
        <taxon>Fungi</taxon>
        <taxon>Dikarya</taxon>
        <taxon>Basidiomycota</taxon>
        <taxon>Pucciniomycotina</taxon>
        <taxon>Pucciniomycetes</taxon>
        <taxon>Pucciniales</taxon>
        <taxon>Pucciniaceae</taxon>
        <taxon>Puccinia</taxon>
    </lineage>
</organism>
<dbReference type="EMBL" id="CM045867">
    <property type="protein sequence ID" value="KAI7958769.1"/>
    <property type="molecule type" value="Genomic_DNA"/>
</dbReference>
<protein>
    <submittedName>
        <fullName evidence="1">Uncharacterized protein</fullName>
    </submittedName>
</protein>
<name>A0ACC0EQS4_9BASI</name>
<reference evidence="2" key="1">
    <citation type="journal article" date="2018" name="BMC Genomics">
        <title>Genomic insights into host adaptation between the wheat stripe rust pathogen (Puccinia striiformis f. sp. tritici) and the barley stripe rust pathogen (Puccinia striiformis f. sp. hordei).</title>
        <authorList>
            <person name="Xia C."/>
            <person name="Wang M."/>
            <person name="Yin C."/>
            <person name="Cornejo O.E."/>
            <person name="Hulbert S.H."/>
            <person name="Chen X."/>
        </authorList>
    </citation>
    <scope>NUCLEOTIDE SEQUENCE [LARGE SCALE GENOMIC DNA]</scope>
    <source>
        <strain evidence="2">93-210</strain>
    </source>
</reference>
<evidence type="ECO:0000313" key="1">
    <source>
        <dbReference type="EMBL" id="KAI7958769.1"/>
    </source>
</evidence>
<comment type="caution">
    <text evidence="1">The sequence shown here is derived from an EMBL/GenBank/DDBJ whole genome shotgun (WGS) entry which is preliminary data.</text>
</comment>